<keyword evidence="3" id="KW-0732">Signal</keyword>
<keyword evidence="2" id="KW-0812">Transmembrane</keyword>
<comment type="caution">
    <text evidence="4">The sequence shown here is derived from an EMBL/GenBank/DDBJ whole genome shotgun (WGS) entry which is preliminary data.</text>
</comment>
<keyword evidence="5" id="KW-1185">Reference proteome</keyword>
<proteinExistence type="predicted"/>
<keyword evidence="2" id="KW-0472">Membrane</keyword>
<dbReference type="EMBL" id="WWBZ02000082">
    <property type="protein sequence ID" value="KAF4301039.1"/>
    <property type="molecule type" value="Genomic_DNA"/>
</dbReference>
<feature type="chain" id="PRO_5034030912" evidence="3">
    <location>
        <begin position="18"/>
        <end position="150"/>
    </location>
</feature>
<dbReference type="AlphaFoldDB" id="A0A8H4IIT6"/>
<reference evidence="4" key="1">
    <citation type="submission" date="2020-04" db="EMBL/GenBank/DDBJ databases">
        <title>Genome Assembly and Annotation of Botryosphaeria dothidea sdau 11-99, a Latent Pathogen of Apple Fruit Ring Rot in China.</title>
        <authorList>
            <person name="Yu C."/>
            <person name="Diao Y."/>
            <person name="Lu Q."/>
            <person name="Zhao J."/>
            <person name="Cui S."/>
            <person name="Peng C."/>
            <person name="He B."/>
            <person name="Liu H."/>
        </authorList>
    </citation>
    <scope>NUCLEOTIDE SEQUENCE [LARGE SCALE GENOMIC DNA]</scope>
    <source>
        <strain evidence="4">Sdau11-99</strain>
    </source>
</reference>
<evidence type="ECO:0000256" key="1">
    <source>
        <dbReference type="SAM" id="MobiDB-lite"/>
    </source>
</evidence>
<sequence>MLLFILCIAMLFNQAVAFNPDVMGIDYTMYQYAWLIIMIDCYLAIPLFWLWAKGHLTLYGDLIPKDSPNYGKGFQIKLAPEDYPGYRPPSRALPGVPGGGSEPNSPRSSLGSGPIHAPDYDDSDFDSEDVDGDDELGFKLLFSAATQTVM</sequence>
<name>A0A8H4IIT6_9PEZI</name>
<feature type="compositionally biased region" description="Polar residues" evidence="1">
    <location>
        <begin position="102"/>
        <end position="111"/>
    </location>
</feature>
<evidence type="ECO:0000313" key="5">
    <source>
        <dbReference type="Proteomes" id="UP000572817"/>
    </source>
</evidence>
<keyword evidence="2" id="KW-1133">Transmembrane helix</keyword>
<dbReference type="Proteomes" id="UP000572817">
    <property type="component" value="Unassembled WGS sequence"/>
</dbReference>
<evidence type="ECO:0000313" key="4">
    <source>
        <dbReference type="EMBL" id="KAF4301039.1"/>
    </source>
</evidence>
<accession>A0A8H4IIT6</accession>
<gene>
    <name evidence="4" type="ORF">GTA08_BOTSDO10831</name>
</gene>
<feature type="signal peptide" evidence="3">
    <location>
        <begin position="1"/>
        <end position="17"/>
    </location>
</feature>
<feature type="compositionally biased region" description="Acidic residues" evidence="1">
    <location>
        <begin position="120"/>
        <end position="131"/>
    </location>
</feature>
<protein>
    <submittedName>
        <fullName evidence="4">Uncharacterized protein</fullName>
    </submittedName>
</protein>
<organism evidence="4 5">
    <name type="scientific">Botryosphaeria dothidea</name>
    <dbReference type="NCBI Taxonomy" id="55169"/>
    <lineage>
        <taxon>Eukaryota</taxon>
        <taxon>Fungi</taxon>
        <taxon>Dikarya</taxon>
        <taxon>Ascomycota</taxon>
        <taxon>Pezizomycotina</taxon>
        <taxon>Dothideomycetes</taxon>
        <taxon>Dothideomycetes incertae sedis</taxon>
        <taxon>Botryosphaeriales</taxon>
        <taxon>Botryosphaeriaceae</taxon>
        <taxon>Botryosphaeria</taxon>
    </lineage>
</organism>
<evidence type="ECO:0000256" key="3">
    <source>
        <dbReference type="SAM" id="SignalP"/>
    </source>
</evidence>
<feature type="region of interest" description="Disordered" evidence="1">
    <location>
        <begin position="82"/>
        <end position="131"/>
    </location>
</feature>
<feature type="transmembrane region" description="Helical" evidence="2">
    <location>
        <begin position="33"/>
        <end position="52"/>
    </location>
</feature>
<evidence type="ECO:0000256" key="2">
    <source>
        <dbReference type="SAM" id="Phobius"/>
    </source>
</evidence>